<dbReference type="InterPro" id="IPR046450">
    <property type="entry name" value="PA_dom_sf"/>
</dbReference>
<evidence type="ECO:0000259" key="11">
    <source>
        <dbReference type="Pfam" id="PF02225"/>
    </source>
</evidence>
<name>A0ABV7YLQ0_9ACTN</name>
<evidence type="ECO:0000259" key="10">
    <source>
        <dbReference type="Pfam" id="PF00082"/>
    </source>
</evidence>
<dbReference type="InterPro" id="IPR017296">
    <property type="entry name" value="Peptidase_S8A_SAM-P45"/>
</dbReference>
<dbReference type="EMBL" id="JBHRZH010000051">
    <property type="protein sequence ID" value="MFC3766280.1"/>
    <property type="molecule type" value="Genomic_DNA"/>
</dbReference>
<dbReference type="Gene3D" id="3.50.30.30">
    <property type="match status" value="1"/>
</dbReference>
<feature type="chain" id="PRO_5046123759" evidence="9">
    <location>
        <begin position="32"/>
        <end position="1260"/>
    </location>
</feature>
<feature type="active site" description="Charge relay system" evidence="7">
    <location>
        <position position="275"/>
    </location>
</feature>
<dbReference type="SUPFAM" id="SSF52743">
    <property type="entry name" value="Subtilisin-like"/>
    <property type="match status" value="1"/>
</dbReference>
<protein>
    <submittedName>
        <fullName evidence="12">S8 family serine peptidase</fullName>
    </submittedName>
</protein>
<dbReference type="Gene3D" id="3.40.50.200">
    <property type="entry name" value="Peptidase S8/S53 domain"/>
    <property type="match status" value="1"/>
</dbReference>
<evidence type="ECO:0000256" key="6">
    <source>
        <dbReference type="ARBA" id="ARBA00022825"/>
    </source>
</evidence>
<evidence type="ECO:0000256" key="8">
    <source>
        <dbReference type="RuleBase" id="RU003355"/>
    </source>
</evidence>
<accession>A0ABV7YLQ0</accession>
<keyword evidence="2" id="KW-0964">Secreted</keyword>
<dbReference type="PROSITE" id="PS00137">
    <property type="entry name" value="SUBTILASE_HIS"/>
    <property type="match status" value="1"/>
</dbReference>
<evidence type="ECO:0000256" key="2">
    <source>
        <dbReference type="ARBA" id="ARBA00022525"/>
    </source>
</evidence>
<evidence type="ECO:0000256" key="5">
    <source>
        <dbReference type="ARBA" id="ARBA00022801"/>
    </source>
</evidence>
<dbReference type="InterPro" id="IPR023828">
    <property type="entry name" value="Peptidase_S8_Ser-AS"/>
</dbReference>
<feature type="domain" description="Peptidase S8/S53" evidence="10">
    <location>
        <begin position="234"/>
        <end position="499"/>
    </location>
</feature>
<proteinExistence type="inferred from homology"/>
<dbReference type="InterPro" id="IPR023827">
    <property type="entry name" value="Peptidase_S8_Asp-AS"/>
</dbReference>
<dbReference type="Proteomes" id="UP001595699">
    <property type="component" value="Unassembled WGS sequence"/>
</dbReference>
<dbReference type="PIRSF" id="PIRSF037852">
    <property type="entry name" value="Subtilisin_rel_SAV5721"/>
    <property type="match status" value="1"/>
</dbReference>
<feature type="active site" description="Charge relay system" evidence="7">
    <location>
        <position position="243"/>
    </location>
</feature>
<dbReference type="PROSITE" id="PS51892">
    <property type="entry name" value="SUBTILASE"/>
    <property type="match status" value="1"/>
</dbReference>
<evidence type="ECO:0000256" key="9">
    <source>
        <dbReference type="SAM" id="SignalP"/>
    </source>
</evidence>
<gene>
    <name evidence="12" type="ORF">ACFOUW_36010</name>
</gene>
<feature type="active site" description="Charge relay system" evidence="7">
    <location>
        <position position="452"/>
    </location>
</feature>
<dbReference type="Pfam" id="PF02225">
    <property type="entry name" value="PA"/>
    <property type="match status" value="1"/>
</dbReference>
<feature type="signal peptide" evidence="9">
    <location>
        <begin position="1"/>
        <end position="31"/>
    </location>
</feature>
<evidence type="ECO:0000256" key="1">
    <source>
        <dbReference type="ARBA" id="ARBA00011073"/>
    </source>
</evidence>
<evidence type="ECO:0000313" key="12">
    <source>
        <dbReference type="EMBL" id="MFC3766280.1"/>
    </source>
</evidence>
<keyword evidence="5 7" id="KW-0378">Hydrolase</keyword>
<keyword evidence="13" id="KW-1185">Reference proteome</keyword>
<evidence type="ECO:0000256" key="4">
    <source>
        <dbReference type="ARBA" id="ARBA00022729"/>
    </source>
</evidence>
<dbReference type="InterPro" id="IPR015500">
    <property type="entry name" value="Peptidase_S8_subtilisin-rel"/>
</dbReference>
<keyword evidence="6 7" id="KW-0720">Serine protease</keyword>
<dbReference type="Gene3D" id="2.60.40.10">
    <property type="entry name" value="Immunoglobulins"/>
    <property type="match status" value="1"/>
</dbReference>
<dbReference type="Pfam" id="PF00082">
    <property type="entry name" value="Peptidase_S8"/>
    <property type="match status" value="1"/>
</dbReference>
<dbReference type="PANTHER" id="PTHR43399:SF4">
    <property type="entry name" value="CELL WALL-ASSOCIATED PROTEASE"/>
    <property type="match status" value="1"/>
</dbReference>
<dbReference type="InterPro" id="IPR003137">
    <property type="entry name" value="PA_domain"/>
</dbReference>
<feature type="domain" description="PA" evidence="11">
    <location>
        <begin position="818"/>
        <end position="893"/>
    </location>
</feature>
<comment type="similarity">
    <text evidence="1 7 8">Belongs to the peptidase S8 family.</text>
</comment>
<dbReference type="InterPro" id="IPR000209">
    <property type="entry name" value="Peptidase_S8/S53_dom"/>
</dbReference>
<evidence type="ECO:0000313" key="13">
    <source>
        <dbReference type="Proteomes" id="UP001595699"/>
    </source>
</evidence>
<dbReference type="PRINTS" id="PR00723">
    <property type="entry name" value="SUBTILISIN"/>
</dbReference>
<keyword evidence="3 7" id="KW-0645">Protease</keyword>
<evidence type="ECO:0000256" key="3">
    <source>
        <dbReference type="ARBA" id="ARBA00022670"/>
    </source>
</evidence>
<dbReference type="PANTHER" id="PTHR43399">
    <property type="entry name" value="SUBTILISIN-RELATED"/>
    <property type="match status" value="1"/>
</dbReference>
<dbReference type="InterPro" id="IPR051048">
    <property type="entry name" value="Peptidase_S8/S53_subtilisin"/>
</dbReference>
<dbReference type="InterPro" id="IPR036852">
    <property type="entry name" value="Peptidase_S8/S53_dom_sf"/>
</dbReference>
<reference evidence="13" key="1">
    <citation type="journal article" date="2019" name="Int. J. Syst. Evol. Microbiol.">
        <title>The Global Catalogue of Microorganisms (GCM) 10K type strain sequencing project: providing services to taxonomists for standard genome sequencing and annotation.</title>
        <authorList>
            <consortium name="The Broad Institute Genomics Platform"/>
            <consortium name="The Broad Institute Genome Sequencing Center for Infectious Disease"/>
            <person name="Wu L."/>
            <person name="Ma J."/>
        </authorList>
    </citation>
    <scope>NUCLEOTIDE SEQUENCE [LARGE SCALE GENOMIC DNA]</scope>
    <source>
        <strain evidence="13">CGMCC 4.7241</strain>
    </source>
</reference>
<organism evidence="12 13">
    <name type="scientific">Tenggerimyces flavus</name>
    <dbReference type="NCBI Taxonomy" id="1708749"/>
    <lineage>
        <taxon>Bacteria</taxon>
        <taxon>Bacillati</taxon>
        <taxon>Actinomycetota</taxon>
        <taxon>Actinomycetes</taxon>
        <taxon>Propionibacteriales</taxon>
        <taxon>Nocardioidaceae</taxon>
        <taxon>Tenggerimyces</taxon>
    </lineage>
</organism>
<dbReference type="RefSeq" id="WP_307782389.1">
    <property type="nucleotide sequence ID" value="NZ_JAFBCM010000001.1"/>
</dbReference>
<dbReference type="SUPFAM" id="SSF52025">
    <property type="entry name" value="PA domain"/>
    <property type="match status" value="1"/>
</dbReference>
<dbReference type="PROSITE" id="PS00138">
    <property type="entry name" value="SUBTILASE_SER"/>
    <property type="match status" value="1"/>
</dbReference>
<comment type="caution">
    <text evidence="12">The sequence shown here is derived from an EMBL/GenBank/DDBJ whole genome shotgun (WGS) entry which is preliminary data.</text>
</comment>
<evidence type="ECO:0000256" key="7">
    <source>
        <dbReference type="PROSITE-ProRule" id="PRU01240"/>
    </source>
</evidence>
<dbReference type="InterPro" id="IPR013783">
    <property type="entry name" value="Ig-like_fold"/>
</dbReference>
<sequence>MRIKSVRSRVLVLGAVASLLFGAASVAPAVAQSPSKPATVTPLAGTAKRVTLLTGDVVSVQEVPGGKHAATVSPGVGRERMSFQQLELDGDLLVIPHDAIPYLANQRLDRTLFNVTELIAQGYDDARSKSLPLIVRYGAKVDEARATRALPAIEAGPVLDSIDARALAADKQRIGTFWEALDNDTAAPKTTRIGELRLDGGVEYVWLDRKVRANLERSVPQIGAPYAWQAGFDGTGVKVAVLDTGVDDTHGDLAGKVVEARNFTTSPDTKDRFGHGTHVASTVAGTGAASGGSRKGVAPGAQLLAGKVLDDSGYGSDSEVIAGMQWAARAGAKVINMSLGGDPTDGTDLLSLSLNELTAETGALFVVSAGNSGQSGGYTVGSPGSASSALTVGAVARDETLAPFSSRGPRVGDFAIKPDITGPGVGIVAARAAGTSLGTPVDDHYTAASGTSMAAPHVAGAAAILAQQHPTWTAVQLKNALASTAKPKDGLSVFDQGVGRVDVQRAVSQGVFGTSVVDLGVFTAKDTAKVTKEVTYTNASAQPATLSLQLSLTGPGGALPADAVALDKSSLTVPAGGSGTVKVTVDPAVLRSGIFSGVLTARAGSVEVRTALGVSREAPRHRVTFKAVKSDGSPGGLDAMAVIGEDARFDFVGYMPDGYTRTLELAEGTYQVHGMVHEGVDPDGVSYEVTDPSFQVKADATHVFDVRKARPVRIETPKPAEQKTILSWYVRREFGARSVTNYTMQFYTGQELRVVPTKRVTDGLFEFGTRWQLEAPQLRSTARVSGKSAKPVELFLLALSQPVDGKRTLTVVDVGAGLPADYAGKDVRGKAVLVTSVDDLYEDRTRDAAAAGAAMAVIVPPEFYGPYSRWNPAAYGDRLPIPGALVPENQANLLRSKGSTVKLELIGVSVSPYLYDIMQVSHQQVPADGVHYKVSSRNTALVTTRYHESGGDGWSSEQRFGWRPWQDNAINHHQRLVGTGHVREEYVSTDGTMWQQKVKFGRQFDNMNELYQGLTEQPRTYRSGERLSQSWFAPVSRPVIPRGSRSGSYREADLLTLRVPVFGDGAPGHYGYIEGGFGPVTDVVSAQLYRDGTLIADVPEPWGQFPAGAASGTYRLDVDVARTSPDWAFSTRTRTSWTFGSSRTPAGTQALLPLLQLDYATEAGLDNRVPARRWQSIDLTVRHQDGLKGPRVKSAKVWASYDDGATWRSAAHVSSRGDGKYRVTLAPPKSSNGFVTLRVQATDTAGNAVDQTVVRAYGLK</sequence>
<keyword evidence="4 9" id="KW-0732">Signal</keyword>
<dbReference type="PROSITE" id="PS00136">
    <property type="entry name" value="SUBTILASE_ASP"/>
    <property type="match status" value="1"/>
</dbReference>
<dbReference type="InterPro" id="IPR022398">
    <property type="entry name" value="Peptidase_S8_His-AS"/>
</dbReference>